<sequence>MGYNKEKCKHLCGQLKRYKDKRFPFNIPYDDNYETPDLWWNIIDGYDELKQLALKLFAIMPNSASCERGFSKLGWLSGKYRINLSTQSLESLAKMSSYYLSNLKKELIYYGQNISTEEITEIIHSLDFNEIEEADKDSNFEDSNIINDKSNDNVEVIIEWHPLQLENFIDLNNPIITKDLDIIQDDSDTDLSNEESENSQNTNSNNSDNESESNSESEDYNYNPNEIAKDIYNNDDITDDNYTCKGKLVDLRTKKNHAKRKNTPQREFTFESLETSHNSITSDLEDFTDIDAEYDHDPQEESYQFLVKRKPVDSQKNRTSVTSHLEVVSELFSDDDDKPEEDNEFEEEFDLSSSDDESEKDCQVDFTVPEIKVEQDNFVQSEDLDDNFSNDPNITPKFTKCIFQDFPNHSKSYGRKPCETPLYKISARRMV</sequence>
<feature type="compositionally biased region" description="Acidic residues" evidence="1">
    <location>
        <begin position="209"/>
        <end position="219"/>
    </location>
</feature>
<protein>
    <recommendedName>
        <fullName evidence="4">HAT C-terminal dimerisation domain-containing protein</fullName>
    </recommendedName>
</protein>
<feature type="compositionally biased region" description="Acidic residues" evidence="1">
    <location>
        <begin position="187"/>
        <end position="197"/>
    </location>
</feature>
<proteinExistence type="predicted"/>
<feature type="compositionally biased region" description="Acidic residues" evidence="1">
    <location>
        <begin position="332"/>
        <end position="359"/>
    </location>
</feature>
<dbReference type="OrthoDB" id="2423583at2759"/>
<feature type="region of interest" description="Disordered" evidence="1">
    <location>
        <begin position="328"/>
        <end position="360"/>
    </location>
</feature>
<feature type="compositionally biased region" description="Low complexity" evidence="1">
    <location>
        <begin position="198"/>
        <end position="208"/>
    </location>
</feature>
<accession>A0A915Z1N0</accession>
<name>A0A915Z1N0_9GLOM</name>
<evidence type="ECO:0000313" key="2">
    <source>
        <dbReference type="EMBL" id="CAB5359031.1"/>
    </source>
</evidence>
<comment type="caution">
    <text evidence="2">The sequence shown here is derived from an EMBL/GenBank/DDBJ whole genome shotgun (WGS) entry which is preliminary data.</text>
</comment>
<evidence type="ECO:0000313" key="3">
    <source>
        <dbReference type="Proteomes" id="UP000684084"/>
    </source>
</evidence>
<dbReference type="AlphaFoldDB" id="A0A915Z1N0"/>
<reference evidence="2" key="1">
    <citation type="submission" date="2020-05" db="EMBL/GenBank/DDBJ databases">
        <authorList>
            <person name="Rincon C."/>
            <person name="Sanders R I."/>
            <person name="Robbins C."/>
            <person name="Chaturvedi A."/>
        </authorList>
    </citation>
    <scope>NUCLEOTIDE SEQUENCE</scope>
    <source>
        <strain evidence="2">CHB12</strain>
    </source>
</reference>
<dbReference type="Proteomes" id="UP000684084">
    <property type="component" value="Unassembled WGS sequence"/>
</dbReference>
<organism evidence="2 3">
    <name type="scientific">Rhizophagus irregularis</name>
    <dbReference type="NCBI Taxonomy" id="588596"/>
    <lineage>
        <taxon>Eukaryota</taxon>
        <taxon>Fungi</taxon>
        <taxon>Fungi incertae sedis</taxon>
        <taxon>Mucoromycota</taxon>
        <taxon>Glomeromycotina</taxon>
        <taxon>Glomeromycetes</taxon>
        <taxon>Glomerales</taxon>
        <taxon>Glomeraceae</taxon>
        <taxon>Rhizophagus</taxon>
    </lineage>
</organism>
<evidence type="ECO:0000256" key="1">
    <source>
        <dbReference type="SAM" id="MobiDB-lite"/>
    </source>
</evidence>
<feature type="region of interest" description="Disordered" evidence="1">
    <location>
        <begin position="187"/>
        <end position="223"/>
    </location>
</feature>
<dbReference type="EMBL" id="CAGKOT010000013">
    <property type="protein sequence ID" value="CAB5359031.1"/>
    <property type="molecule type" value="Genomic_DNA"/>
</dbReference>
<gene>
    <name evidence="2" type="ORF">CHRIB12_LOCUS7516</name>
</gene>
<evidence type="ECO:0008006" key="4">
    <source>
        <dbReference type="Google" id="ProtNLM"/>
    </source>
</evidence>